<name>A0A371CYT9_9APHY</name>
<evidence type="ECO:0000313" key="2">
    <source>
        <dbReference type="Proteomes" id="UP000256964"/>
    </source>
</evidence>
<organism evidence="1 2">
    <name type="scientific">Lentinus brumalis</name>
    <dbReference type="NCBI Taxonomy" id="2498619"/>
    <lineage>
        <taxon>Eukaryota</taxon>
        <taxon>Fungi</taxon>
        <taxon>Dikarya</taxon>
        <taxon>Basidiomycota</taxon>
        <taxon>Agaricomycotina</taxon>
        <taxon>Agaricomycetes</taxon>
        <taxon>Polyporales</taxon>
        <taxon>Polyporaceae</taxon>
        <taxon>Lentinus</taxon>
    </lineage>
</organism>
<dbReference type="AlphaFoldDB" id="A0A371CYT9"/>
<sequence>MPPGSIFLAPVATFSSTSASTSKRVELSLTLDPCDNCHLRHARALWKFTTDELHSEHATSSRFVFRVASCDAKVKFAVALRLCLSVHDCRAARSACLIGSVEERDGGPPLKMLRF</sequence>
<accession>A0A371CYT9</accession>
<proteinExistence type="predicted"/>
<dbReference type="EMBL" id="KZ857437">
    <property type="protein sequence ID" value="RDX45429.1"/>
    <property type="molecule type" value="Genomic_DNA"/>
</dbReference>
<keyword evidence="2" id="KW-1185">Reference proteome</keyword>
<dbReference type="Proteomes" id="UP000256964">
    <property type="component" value="Unassembled WGS sequence"/>
</dbReference>
<gene>
    <name evidence="1" type="ORF">OH76DRAFT_1408009</name>
</gene>
<protein>
    <submittedName>
        <fullName evidence="1">Uncharacterized protein</fullName>
    </submittedName>
</protein>
<evidence type="ECO:0000313" key="1">
    <source>
        <dbReference type="EMBL" id="RDX45429.1"/>
    </source>
</evidence>
<reference evidence="1 2" key="1">
    <citation type="journal article" date="2018" name="Biotechnol. Biofuels">
        <title>Integrative visual omics of the white-rot fungus Polyporus brumalis exposes the biotechnological potential of its oxidative enzymes for delignifying raw plant biomass.</title>
        <authorList>
            <person name="Miyauchi S."/>
            <person name="Rancon A."/>
            <person name="Drula E."/>
            <person name="Hage H."/>
            <person name="Chaduli D."/>
            <person name="Favel A."/>
            <person name="Grisel S."/>
            <person name="Henrissat B."/>
            <person name="Herpoel-Gimbert I."/>
            <person name="Ruiz-Duenas F.J."/>
            <person name="Chevret D."/>
            <person name="Hainaut M."/>
            <person name="Lin J."/>
            <person name="Wang M."/>
            <person name="Pangilinan J."/>
            <person name="Lipzen A."/>
            <person name="Lesage-Meessen L."/>
            <person name="Navarro D."/>
            <person name="Riley R."/>
            <person name="Grigoriev I.V."/>
            <person name="Zhou S."/>
            <person name="Raouche S."/>
            <person name="Rosso M.N."/>
        </authorList>
    </citation>
    <scope>NUCLEOTIDE SEQUENCE [LARGE SCALE GENOMIC DNA]</scope>
    <source>
        <strain evidence="1 2">BRFM 1820</strain>
    </source>
</reference>